<dbReference type="InterPro" id="IPR005119">
    <property type="entry name" value="LysR_subst-bd"/>
</dbReference>
<dbReference type="Gene3D" id="3.40.190.10">
    <property type="entry name" value="Periplasmic binding protein-like II"/>
    <property type="match status" value="2"/>
</dbReference>
<sequence length="311" mass="34669">MQRLPSLNALRAFDCAVRHMSFQKAAEELFVTPAALSYQIRQLEEHLDLKLFDRLNRAVRLTAEGELLAPGIRDGFIEFENALRQLNRRRADNVLVISAGPAFTAKWLAPRLYRFMLRHPEIDARISANLKVVDMQRDDVDVAIRFGRGKYDGCESILLFDEYVTPMCSPQVADGENALKQPSDLAHHTLIHDETHLGVFDLADWQRWLEVAGAADVNPKRSGLHFNIADHALNAAVAGAGVVLGRWVLAQNDVEAGRLVTPFDLKIKADFSFFAVIHKSRSDDKNIQAFCTWLQDEISGNVDASGAGPAV</sequence>
<dbReference type="InterPro" id="IPR036388">
    <property type="entry name" value="WH-like_DNA-bd_sf"/>
</dbReference>
<protein>
    <submittedName>
        <fullName evidence="6">Transcriptional regulator GcvA</fullName>
    </submittedName>
</protein>
<dbReference type="SUPFAM" id="SSF53850">
    <property type="entry name" value="Periplasmic binding protein-like II"/>
    <property type="match status" value="1"/>
</dbReference>
<feature type="domain" description="HTH lysR-type" evidence="5">
    <location>
        <begin position="5"/>
        <end position="62"/>
    </location>
</feature>
<evidence type="ECO:0000313" key="6">
    <source>
        <dbReference type="EMBL" id="USG61621.1"/>
    </source>
</evidence>
<dbReference type="PRINTS" id="PR00039">
    <property type="entry name" value="HTHLYSR"/>
</dbReference>
<dbReference type="EMBL" id="CP098747">
    <property type="protein sequence ID" value="USG61621.1"/>
    <property type="molecule type" value="Genomic_DNA"/>
</dbReference>
<evidence type="ECO:0000256" key="1">
    <source>
        <dbReference type="ARBA" id="ARBA00009437"/>
    </source>
</evidence>
<dbReference type="Gene3D" id="1.10.10.10">
    <property type="entry name" value="Winged helix-like DNA-binding domain superfamily/Winged helix DNA-binding domain"/>
    <property type="match status" value="1"/>
</dbReference>
<keyword evidence="4" id="KW-0804">Transcription</keyword>
<evidence type="ECO:0000256" key="2">
    <source>
        <dbReference type="ARBA" id="ARBA00023015"/>
    </source>
</evidence>
<dbReference type="PROSITE" id="PS50931">
    <property type="entry name" value="HTH_LYSR"/>
    <property type="match status" value="1"/>
</dbReference>
<organism evidence="6 7">
    <name type="scientific">Sneathiella marina</name>
    <dbReference type="NCBI Taxonomy" id="2950108"/>
    <lineage>
        <taxon>Bacteria</taxon>
        <taxon>Pseudomonadati</taxon>
        <taxon>Pseudomonadota</taxon>
        <taxon>Alphaproteobacteria</taxon>
        <taxon>Sneathiellales</taxon>
        <taxon>Sneathiellaceae</taxon>
        <taxon>Sneathiella</taxon>
    </lineage>
</organism>
<dbReference type="Proteomes" id="UP001056291">
    <property type="component" value="Chromosome"/>
</dbReference>
<dbReference type="InterPro" id="IPR000847">
    <property type="entry name" value="LysR_HTH_N"/>
</dbReference>
<dbReference type="Pfam" id="PF00126">
    <property type="entry name" value="HTH_1"/>
    <property type="match status" value="1"/>
</dbReference>
<name>A0ABY4W462_9PROT</name>
<evidence type="ECO:0000256" key="4">
    <source>
        <dbReference type="ARBA" id="ARBA00023163"/>
    </source>
</evidence>
<keyword evidence="3" id="KW-0238">DNA-binding</keyword>
<dbReference type="InterPro" id="IPR058163">
    <property type="entry name" value="LysR-type_TF_proteobact-type"/>
</dbReference>
<dbReference type="NCBIfam" id="NF008352">
    <property type="entry name" value="PRK11139.1"/>
    <property type="match status" value="1"/>
</dbReference>
<dbReference type="CDD" id="cd08432">
    <property type="entry name" value="PBP2_GcdR_TrpI_HvrB_AmpR_like"/>
    <property type="match status" value="1"/>
</dbReference>
<dbReference type="InterPro" id="IPR036390">
    <property type="entry name" value="WH_DNA-bd_sf"/>
</dbReference>
<proteinExistence type="inferred from homology"/>
<dbReference type="RefSeq" id="WP_251934749.1">
    <property type="nucleotide sequence ID" value="NZ_CP098747.1"/>
</dbReference>
<keyword evidence="2" id="KW-0805">Transcription regulation</keyword>
<comment type="similarity">
    <text evidence="1">Belongs to the LysR transcriptional regulatory family.</text>
</comment>
<keyword evidence="7" id="KW-1185">Reference proteome</keyword>
<reference evidence="6" key="1">
    <citation type="submission" date="2022-06" db="EMBL/GenBank/DDBJ databases">
        <title>Sneathiella actinostolidae sp. nov., isolated from a sea anemonein the Western Pacific Ocean.</title>
        <authorList>
            <person name="Wei M.J."/>
        </authorList>
    </citation>
    <scope>NUCLEOTIDE SEQUENCE</scope>
    <source>
        <strain evidence="6">PHK-P5</strain>
    </source>
</reference>
<dbReference type="Pfam" id="PF03466">
    <property type="entry name" value="LysR_substrate"/>
    <property type="match status" value="1"/>
</dbReference>
<accession>A0ABY4W462</accession>
<dbReference type="SUPFAM" id="SSF46785">
    <property type="entry name" value="Winged helix' DNA-binding domain"/>
    <property type="match status" value="1"/>
</dbReference>
<dbReference type="PANTHER" id="PTHR30537">
    <property type="entry name" value="HTH-TYPE TRANSCRIPTIONAL REGULATOR"/>
    <property type="match status" value="1"/>
</dbReference>
<evidence type="ECO:0000256" key="3">
    <source>
        <dbReference type="ARBA" id="ARBA00023125"/>
    </source>
</evidence>
<dbReference type="PANTHER" id="PTHR30537:SF26">
    <property type="entry name" value="GLYCINE CLEAVAGE SYSTEM TRANSCRIPTIONAL ACTIVATOR"/>
    <property type="match status" value="1"/>
</dbReference>
<evidence type="ECO:0000313" key="7">
    <source>
        <dbReference type="Proteomes" id="UP001056291"/>
    </source>
</evidence>
<gene>
    <name evidence="6" type="ORF">NBZ79_01345</name>
</gene>
<evidence type="ECO:0000259" key="5">
    <source>
        <dbReference type="PROSITE" id="PS50931"/>
    </source>
</evidence>